<comment type="subunit">
    <text evidence="4">Dimer of alpha and beta chains. A typical microtubule is a hollow water-filled tube with an outer diameter of 25 nm and an inner diameter of 15 nM. Alpha-beta heterodimers associate head-to-tail to form protofilaments running lengthwise along the microtubule wall with the beta-tubulin subunit facing the microtubule plus end conferring a structural polarity. Microtubules usually have 13 protofilaments but different protofilament numbers can be found in some organisms and specialized cells.</text>
</comment>
<reference evidence="13" key="1">
    <citation type="submission" date="2020-10" db="EMBL/GenBank/DDBJ databases">
        <title>Catharus ustulatus (Swainson's thrush) genome, bCatUst1, primary haplotype v2.</title>
        <authorList>
            <person name="Delmore K."/>
            <person name="Vafadar M."/>
            <person name="Formenti G."/>
            <person name="Chow W."/>
            <person name="Pelan S."/>
            <person name="Howe K."/>
            <person name="Rhie A."/>
            <person name="Mountcastle J."/>
            <person name="Haase B."/>
            <person name="Fedrigo O."/>
            <person name="Jarvis E.D."/>
        </authorList>
    </citation>
    <scope>NUCLEOTIDE SEQUENCE [LARGE SCALE GENOMIC DNA]</scope>
</reference>
<evidence type="ECO:0000256" key="1">
    <source>
        <dbReference type="ARBA" id="ARBA00001946"/>
    </source>
</evidence>
<dbReference type="FunFam" id="1.10.287.600:FF:000007">
    <property type="entry name" value="tubulin epsilon chain"/>
    <property type="match status" value="1"/>
</dbReference>
<dbReference type="GO" id="GO:0005874">
    <property type="term" value="C:microtubule"/>
    <property type="evidence" value="ECO:0007669"/>
    <property type="project" value="UniProtKB-KW"/>
</dbReference>
<evidence type="ECO:0000259" key="12">
    <source>
        <dbReference type="SMART" id="SM00865"/>
    </source>
</evidence>
<dbReference type="PANTHER" id="PTHR11588">
    <property type="entry name" value="TUBULIN"/>
    <property type="match status" value="1"/>
</dbReference>
<comment type="similarity">
    <text evidence="3 10">Belongs to the tubulin family.</text>
</comment>
<dbReference type="InterPro" id="IPR004057">
    <property type="entry name" value="Epsilon_tubulin"/>
</dbReference>
<evidence type="ECO:0000256" key="8">
    <source>
        <dbReference type="ARBA" id="ARBA00023134"/>
    </source>
</evidence>
<evidence type="ECO:0000256" key="4">
    <source>
        <dbReference type="ARBA" id="ARBA00011747"/>
    </source>
</evidence>
<dbReference type="PROSITE" id="PS00227">
    <property type="entry name" value="TUBULIN"/>
    <property type="match status" value="1"/>
</dbReference>
<dbReference type="InterPro" id="IPR023123">
    <property type="entry name" value="Tubulin_C"/>
</dbReference>
<protein>
    <submittedName>
        <fullName evidence="13">Tubulin epsilon 1</fullName>
    </submittedName>
</protein>
<evidence type="ECO:0000256" key="3">
    <source>
        <dbReference type="ARBA" id="ARBA00009636"/>
    </source>
</evidence>
<dbReference type="InterPro" id="IPR036525">
    <property type="entry name" value="Tubulin/FtsZ_GTPase_sf"/>
</dbReference>
<dbReference type="SUPFAM" id="SSF52490">
    <property type="entry name" value="Tubulin nucleotide-binding domain-like"/>
    <property type="match status" value="1"/>
</dbReference>
<dbReference type="InterPro" id="IPR000217">
    <property type="entry name" value="Tubulin"/>
</dbReference>
<evidence type="ECO:0000259" key="11">
    <source>
        <dbReference type="SMART" id="SM00864"/>
    </source>
</evidence>
<dbReference type="SUPFAM" id="SSF55307">
    <property type="entry name" value="Tubulin C-terminal domain-like"/>
    <property type="match status" value="1"/>
</dbReference>
<keyword evidence="8 10" id="KW-0342">GTP-binding</keyword>
<evidence type="ECO:0000256" key="2">
    <source>
        <dbReference type="ARBA" id="ARBA00004245"/>
    </source>
</evidence>
<evidence type="ECO:0000256" key="9">
    <source>
        <dbReference type="ARBA" id="ARBA00023212"/>
    </source>
</evidence>
<dbReference type="Gene3D" id="3.40.50.1440">
    <property type="entry name" value="Tubulin/FtsZ, GTPase domain"/>
    <property type="match status" value="1"/>
</dbReference>
<dbReference type="Proteomes" id="UP000694563">
    <property type="component" value="Chromosome 3"/>
</dbReference>
<reference evidence="13" key="2">
    <citation type="submission" date="2025-08" db="UniProtKB">
        <authorList>
            <consortium name="Ensembl"/>
        </authorList>
    </citation>
    <scope>IDENTIFICATION</scope>
</reference>
<dbReference type="Pfam" id="PF00091">
    <property type="entry name" value="Tubulin"/>
    <property type="match status" value="1"/>
</dbReference>
<dbReference type="Gene3D" id="1.10.287.600">
    <property type="entry name" value="Helix hairpin bin"/>
    <property type="match status" value="1"/>
</dbReference>
<dbReference type="SMART" id="SM00865">
    <property type="entry name" value="Tubulin_C"/>
    <property type="match status" value="1"/>
</dbReference>
<evidence type="ECO:0000256" key="7">
    <source>
        <dbReference type="ARBA" id="ARBA00022741"/>
    </source>
</evidence>
<dbReference type="FunFam" id="3.40.50.1440:FF:000017">
    <property type="entry name" value="Tubulin epsilon chain"/>
    <property type="match status" value="1"/>
</dbReference>
<dbReference type="InterPro" id="IPR018316">
    <property type="entry name" value="Tubulin/FtsZ_2-layer-sand-dom"/>
</dbReference>
<proteinExistence type="inferred from homology"/>
<evidence type="ECO:0000256" key="10">
    <source>
        <dbReference type="RuleBase" id="RU000352"/>
    </source>
</evidence>
<keyword evidence="7 10" id="KW-0547">Nucleotide-binding</keyword>
<evidence type="ECO:0000313" key="14">
    <source>
        <dbReference type="Proteomes" id="UP000694563"/>
    </source>
</evidence>
<dbReference type="InterPro" id="IPR003008">
    <property type="entry name" value="Tubulin_FtsZ_GTPase"/>
</dbReference>
<dbReference type="AlphaFoldDB" id="A0A8C3U1H4"/>
<dbReference type="GO" id="GO:0007017">
    <property type="term" value="P:microtubule-based process"/>
    <property type="evidence" value="ECO:0007669"/>
    <property type="project" value="InterPro"/>
</dbReference>
<dbReference type="InterPro" id="IPR017975">
    <property type="entry name" value="Tubulin_CS"/>
</dbReference>
<accession>A0A8C3U1H4</accession>
<reference evidence="13" key="3">
    <citation type="submission" date="2025-09" db="UniProtKB">
        <authorList>
            <consortium name="Ensembl"/>
        </authorList>
    </citation>
    <scope>IDENTIFICATION</scope>
</reference>
<dbReference type="Pfam" id="PF03953">
    <property type="entry name" value="Tubulin_C"/>
    <property type="match status" value="1"/>
</dbReference>
<name>A0A8C3U1H4_CATUS</name>
<dbReference type="GO" id="GO:0005525">
    <property type="term" value="F:GTP binding"/>
    <property type="evidence" value="ECO:0007669"/>
    <property type="project" value="UniProtKB-UniRule"/>
</dbReference>
<dbReference type="PRINTS" id="PR01161">
    <property type="entry name" value="TUBULIN"/>
</dbReference>
<feature type="domain" description="Tubulin/FtsZ GTPase" evidence="11">
    <location>
        <begin position="58"/>
        <end position="272"/>
    </location>
</feature>
<gene>
    <name evidence="13" type="primary">TUBE1</name>
</gene>
<dbReference type="PRINTS" id="PR01519">
    <property type="entry name" value="EPSLNTUBULIN"/>
</dbReference>
<keyword evidence="9" id="KW-0206">Cytoskeleton</keyword>
<dbReference type="CDD" id="cd02190">
    <property type="entry name" value="epsilon_tubulin"/>
    <property type="match status" value="1"/>
</dbReference>
<organism evidence="13 14">
    <name type="scientific">Catharus ustulatus</name>
    <name type="common">Russet-backed thrush</name>
    <name type="synonym">Hylocichla ustulatus</name>
    <dbReference type="NCBI Taxonomy" id="91951"/>
    <lineage>
        <taxon>Eukaryota</taxon>
        <taxon>Metazoa</taxon>
        <taxon>Chordata</taxon>
        <taxon>Craniata</taxon>
        <taxon>Vertebrata</taxon>
        <taxon>Euteleostomi</taxon>
        <taxon>Archelosauria</taxon>
        <taxon>Archosauria</taxon>
        <taxon>Dinosauria</taxon>
        <taxon>Saurischia</taxon>
        <taxon>Theropoda</taxon>
        <taxon>Coelurosauria</taxon>
        <taxon>Aves</taxon>
        <taxon>Neognathae</taxon>
        <taxon>Neoaves</taxon>
        <taxon>Telluraves</taxon>
        <taxon>Australaves</taxon>
        <taxon>Passeriformes</taxon>
        <taxon>Turdidae</taxon>
        <taxon>Catharus</taxon>
    </lineage>
</organism>
<sequence length="470" mass="52538">MTQSVVVQVGQCGNQVGCRFWDLALREHAAVNKKGMYDEALSSFFRNVDTRVVCLLTEFKFFPFSKALLIDMEEGVVNEILQGPLRDVFDSKQLITDVSGSGNNWAVGHKIYGCQYRENIVEKLRKTAEHCDSLQCFFIIHSMGGGTGSGLGTFVLNLLEEEFPEVYRFVTSVYPSGEDDVITSPYNSVLAMKELNEHADCVLPIENESLFEIVNKIHQMINSGKLGSTVKQNSLVTSSAGSAKTQVKPFDAMNNIVANLLLNLTSSARFEGSLNMDLNEISMNLVPFPRLHYLVSSLTPLYTLADVNVPSRRLDQMFSDAFSRDHQLIQADPKHSLYLACALLVRGNVQVSDLRRNIERLKPSLQFVSWNQEGWKTGLCSVPPVGHSHSLLALANNTCVKPTFIELKDRFMKLYKKKAHLHHYLQIDGMEQSCFSEAVSSLSDLIEEYNELDATKGGPRVDPSRLKIAV</sequence>
<dbReference type="InterPro" id="IPR008280">
    <property type="entry name" value="Tub_FtsZ_C"/>
</dbReference>
<dbReference type="SMART" id="SM00864">
    <property type="entry name" value="Tubulin"/>
    <property type="match status" value="1"/>
</dbReference>
<comment type="subcellular location">
    <subcellularLocation>
        <location evidence="2">Cytoplasm</location>
        <location evidence="2">Cytoskeleton</location>
    </subcellularLocation>
</comment>
<evidence type="ECO:0000313" key="13">
    <source>
        <dbReference type="Ensembl" id="ENSCUSP00005005507.1"/>
    </source>
</evidence>
<keyword evidence="6 10" id="KW-0493">Microtubule</keyword>
<dbReference type="Ensembl" id="ENSCUST00005005722.1">
    <property type="protein sequence ID" value="ENSCUSP00005005507.1"/>
    <property type="gene ID" value="ENSCUSG00005003492.1"/>
</dbReference>
<keyword evidence="5" id="KW-0963">Cytoplasm</keyword>
<feature type="domain" description="Tubulin/FtsZ 2-layer sandwich" evidence="12">
    <location>
        <begin position="274"/>
        <end position="409"/>
    </location>
</feature>
<evidence type="ECO:0000256" key="5">
    <source>
        <dbReference type="ARBA" id="ARBA00022490"/>
    </source>
</evidence>
<evidence type="ECO:0000256" key="6">
    <source>
        <dbReference type="ARBA" id="ARBA00022701"/>
    </source>
</evidence>
<keyword evidence="14" id="KW-1185">Reference proteome</keyword>
<comment type="cofactor">
    <cofactor evidence="1">
        <name>Mg(2+)</name>
        <dbReference type="ChEBI" id="CHEBI:18420"/>
    </cofactor>
</comment>